<protein>
    <submittedName>
        <fullName evidence="10">General substrate transporter</fullName>
    </submittedName>
</protein>
<feature type="transmembrane region" description="Helical" evidence="8">
    <location>
        <begin position="367"/>
        <end position="389"/>
    </location>
</feature>
<dbReference type="PANTHER" id="PTHR48022:SF56">
    <property type="entry name" value="MAJOR FACILITATOR SUPERFAMILY (MFS) PROFILE DOMAIN-CONTAINING PROTEIN-RELATED"/>
    <property type="match status" value="1"/>
</dbReference>
<dbReference type="Proteomes" id="UP000235672">
    <property type="component" value="Unassembled WGS sequence"/>
</dbReference>
<evidence type="ECO:0000259" key="9">
    <source>
        <dbReference type="PROSITE" id="PS50850"/>
    </source>
</evidence>
<dbReference type="InterPro" id="IPR005828">
    <property type="entry name" value="MFS_sugar_transport-like"/>
</dbReference>
<evidence type="ECO:0000256" key="5">
    <source>
        <dbReference type="ARBA" id="ARBA00022989"/>
    </source>
</evidence>
<feature type="transmembrane region" description="Helical" evidence="8">
    <location>
        <begin position="245"/>
        <end position="266"/>
    </location>
</feature>
<feature type="transmembrane region" description="Helical" evidence="8">
    <location>
        <begin position="179"/>
        <end position="201"/>
    </location>
</feature>
<feature type="transmembrane region" description="Helical" evidence="8">
    <location>
        <begin position="148"/>
        <end position="167"/>
    </location>
</feature>
<feature type="domain" description="Major facilitator superfamily (MFS) profile" evidence="9">
    <location>
        <begin position="67"/>
        <end position="517"/>
    </location>
</feature>
<proteinExistence type="inferred from homology"/>
<dbReference type="PROSITE" id="PS50850">
    <property type="entry name" value="MFS"/>
    <property type="match status" value="1"/>
</dbReference>
<dbReference type="NCBIfam" id="TIGR00879">
    <property type="entry name" value="SP"/>
    <property type="match status" value="1"/>
</dbReference>
<dbReference type="InterPro" id="IPR005829">
    <property type="entry name" value="Sugar_transporter_CS"/>
</dbReference>
<evidence type="ECO:0000256" key="1">
    <source>
        <dbReference type="ARBA" id="ARBA00004141"/>
    </source>
</evidence>
<evidence type="ECO:0000313" key="10">
    <source>
        <dbReference type="EMBL" id="PMD17119.1"/>
    </source>
</evidence>
<evidence type="ECO:0000256" key="7">
    <source>
        <dbReference type="RuleBase" id="RU003346"/>
    </source>
</evidence>
<dbReference type="GO" id="GO:0016020">
    <property type="term" value="C:membrane"/>
    <property type="evidence" value="ECO:0007669"/>
    <property type="project" value="UniProtKB-SubCell"/>
</dbReference>
<dbReference type="InterPro" id="IPR050360">
    <property type="entry name" value="MFS_Sugar_Transporters"/>
</dbReference>
<dbReference type="Gene3D" id="1.20.1250.20">
    <property type="entry name" value="MFS general substrate transporter like domains"/>
    <property type="match status" value="1"/>
</dbReference>
<keyword evidence="3 7" id="KW-0813">Transport</keyword>
<evidence type="ECO:0000313" key="11">
    <source>
        <dbReference type="Proteomes" id="UP000235672"/>
    </source>
</evidence>
<dbReference type="PANTHER" id="PTHR48022">
    <property type="entry name" value="PLASTIDIC GLUCOSE TRANSPORTER 4"/>
    <property type="match status" value="1"/>
</dbReference>
<evidence type="ECO:0000256" key="3">
    <source>
        <dbReference type="ARBA" id="ARBA00022448"/>
    </source>
</evidence>
<feature type="transmembrane region" description="Helical" evidence="8">
    <location>
        <begin position="495"/>
        <end position="513"/>
    </location>
</feature>
<sequence>MAGLEGTIAGEHEMDLVSMNVGIGKGDGKVLGSERGREQEAARVFDMVSRGERWRHAAKANPKALLWCSYSLFSCIMWGYDGLASSIVLAISRFREDYGTFSYVKDNNDHEWAIPAIWQLGLGAASLIGLLVGGIGAGFLAKKYGRQLCMALSYAFTIIGVFLQWFSAASSTKHGNMPMLFGGKVLTGIPLGVFITIAPTYCAEIAPLPLRGAVTSAVNWSIVFGQCLAYVVIHQTQNLPSANSYRILFAVQWIFAAIGLGVLFFFPESPYFLVAQGRIEKAKENARRLYGRGFDVDGLISSIELLLMHEAETQKTASFRECFRGTNSKRTLIAMSTFFIQSICGIAWIIGYMAYTLELGGLSDTSAFNVTMGLSFVMLIGNMFGWVFVERYGRRGTALYGCITLAISLIVIGITGCFKQGIWAQVVFMAVWSFTYQSTIGSVAWPIVTEVSKSSLRNHTQSLATITSGVVGAISGVCLPFMVNPDEANMGGKVGFVYGALLGLSCVGVWMYYPETKGRTFAEIDRLFEMRVHPRKFARTKLDD</sequence>
<keyword evidence="6 8" id="KW-0472">Membrane</keyword>
<feature type="transmembrane region" description="Helical" evidence="8">
    <location>
        <begin position="422"/>
        <end position="448"/>
    </location>
</feature>
<feature type="transmembrane region" description="Helical" evidence="8">
    <location>
        <begin position="213"/>
        <end position="233"/>
    </location>
</feature>
<dbReference type="EMBL" id="KZ613501">
    <property type="protein sequence ID" value="PMD17119.1"/>
    <property type="molecule type" value="Genomic_DNA"/>
</dbReference>
<dbReference type="Pfam" id="PF00083">
    <property type="entry name" value="Sugar_tr"/>
    <property type="match status" value="1"/>
</dbReference>
<comment type="similarity">
    <text evidence="2 7">Belongs to the major facilitator superfamily. Sugar transporter (TC 2.A.1.1) family.</text>
</comment>
<feature type="transmembrane region" description="Helical" evidence="8">
    <location>
        <begin position="112"/>
        <end position="141"/>
    </location>
</feature>
<gene>
    <name evidence="10" type="ORF">NA56DRAFT_707995</name>
</gene>
<evidence type="ECO:0000256" key="2">
    <source>
        <dbReference type="ARBA" id="ARBA00010992"/>
    </source>
</evidence>
<dbReference type="GO" id="GO:0005351">
    <property type="term" value="F:carbohydrate:proton symporter activity"/>
    <property type="evidence" value="ECO:0007669"/>
    <property type="project" value="TreeGrafter"/>
</dbReference>
<dbReference type="FunFam" id="1.20.1250.20:FF:000078">
    <property type="entry name" value="MFS maltose transporter, putative"/>
    <property type="match status" value="1"/>
</dbReference>
<keyword evidence="11" id="KW-1185">Reference proteome</keyword>
<feature type="transmembrane region" description="Helical" evidence="8">
    <location>
        <begin position="398"/>
        <end position="416"/>
    </location>
</feature>
<dbReference type="InterPro" id="IPR003663">
    <property type="entry name" value="Sugar/inositol_transpt"/>
</dbReference>
<dbReference type="OrthoDB" id="6612291at2759"/>
<name>A0A2J6PT10_9HELO</name>
<evidence type="ECO:0000256" key="6">
    <source>
        <dbReference type="ARBA" id="ARBA00023136"/>
    </source>
</evidence>
<accession>A0A2J6PT10</accession>
<dbReference type="PROSITE" id="PS00217">
    <property type="entry name" value="SUGAR_TRANSPORT_2"/>
    <property type="match status" value="1"/>
</dbReference>
<dbReference type="AlphaFoldDB" id="A0A2J6PT10"/>
<evidence type="ECO:0000256" key="4">
    <source>
        <dbReference type="ARBA" id="ARBA00022692"/>
    </source>
</evidence>
<organism evidence="10 11">
    <name type="scientific">Hyaloscypha hepaticicola</name>
    <dbReference type="NCBI Taxonomy" id="2082293"/>
    <lineage>
        <taxon>Eukaryota</taxon>
        <taxon>Fungi</taxon>
        <taxon>Dikarya</taxon>
        <taxon>Ascomycota</taxon>
        <taxon>Pezizomycotina</taxon>
        <taxon>Leotiomycetes</taxon>
        <taxon>Helotiales</taxon>
        <taxon>Hyaloscyphaceae</taxon>
        <taxon>Hyaloscypha</taxon>
    </lineage>
</organism>
<keyword evidence="5 8" id="KW-1133">Transmembrane helix</keyword>
<dbReference type="InterPro" id="IPR036259">
    <property type="entry name" value="MFS_trans_sf"/>
</dbReference>
<evidence type="ECO:0000256" key="8">
    <source>
        <dbReference type="SAM" id="Phobius"/>
    </source>
</evidence>
<feature type="transmembrane region" description="Helical" evidence="8">
    <location>
        <begin position="64"/>
        <end position="92"/>
    </location>
</feature>
<dbReference type="SUPFAM" id="SSF103473">
    <property type="entry name" value="MFS general substrate transporter"/>
    <property type="match status" value="1"/>
</dbReference>
<dbReference type="InterPro" id="IPR020846">
    <property type="entry name" value="MFS_dom"/>
</dbReference>
<reference evidence="10 11" key="1">
    <citation type="submission" date="2016-05" db="EMBL/GenBank/DDBJ databases">
        <title>A degradative enzymes factory behind the ericoid mycorrhizal symbiosis.</title>
        <authorList>
            <consortium name="DOE Joint Genome Institute"/>
            <person name="Martino E."/>
            <person name="Morin E."/>
            <person name="Grelet G."/>
            <person name="Kuo A."/>
            <person name="Kohler A."/>
            <person name="Daghino S."/>
            <person name="Barry K."/>
            <person name="Choi C."/>
            <person name="Cichocki N."/>
            <person name="Clum A."/>
            <person name="Copeland A."/>
            <person name="Hainaut M."/>
            <person name="Haridas S."/>
            <person name="Labutti K."/>
            <person name="Lindquist E."/>
            <person name="Lipzen A."/>
            <person name="Khouja H.-R."/>
            <person name="Murat C."/>
            <person name="Ohm R."/>
            <person name="Olson A."/>
            <person name="Spatafora J."/>
            <person name="Veneault-Fourrey C."/>
            <person name="Henrissat B."/>
            <person name="Grigoriev I."/>
            <person name="Martin F."/>
            <person name="Perotto S."/>
        </authorList>
    </citation>
    <scope>NUCLEOTIDE SEQUENCE [LARGE SCALE GENOMIC DNA]</scope>
    <source>
        <strain evidence="10 11">UAMH 7357</strain>
    </source>
</reference>
<feature type="transmembrane region" description="Helical" evidence="8">
    <location>
        <begin position="460"/>
        <end position="483"/>
    </location>
</feature>
<feature type="transmembrane region" description="Helical" evidence="8">
    <location>
        <begin position="332"/>
        <end position="355"/>
    </location>
</feature>
<keyword evidence="4 8" id="KW-0812">Transmembrane</keyword>
<comment type="subcellular location">
    <subcellularLocation>
        <location evidence="1">Membrane</location>
        <topology evidence="1">Multi-pass membrane protein</topology>
    </subcellularLocation>
</comment>